<evidence type="ECO:0000313" key="2">
    <source>
        <dbReference type="EMBL" id="RZS90114.1"/>
    </source>
</evidence>
<evidence type="ECO:0000313" key="3">
    <source>
        <dbReference type="Proteomes" id="UP000293638"/>
    </source>
</evidence>
<proteinExistence type="predicted"/>
<keyword evidence="1" id="KW-1133">Transmembrane helix</keyword>
<dbReference type="EMBL" id="SGXD01000002">
    <property type="protein sequence ID" value="RZS90114.1"/>
    <property type="molecule type" value="Genomic_DNA"/>
</dbReference>
<organism evidence="2 3">
    <name type="scientific">Motilibacter rhizosphaerae</name>
    <dbReference type="NCBI Taxonomy" id="598652"/>
    <lineage>
        <taxon>Bacteria</taxon>
        <taxon>Bacillati</taxon>
        <taxon>Actinomycetota</taxon>
        <taxon>Actinomycetes</taxon>
        <taxon>Motilibacterales</taxon>
        <taxon>Motilibacteraceae</taxon>
        <taxon>Motilibacter</taxon>
    </lineage>
</organism>
<feature type="transmembrane region" description="Helical" evidence="1">
    <location>
        <begin position="106"/>
        <end position="127"/>
    </location>
</feature>
<accession>A0A4Q7NT00</accession>
<dbReference type="AlphaFoldDB" id="A0A4Q7NT00"/>
<gene>
    <name evidence="2" type="ORF">EV189_1897</name>
</gene>
<dbReference type="Proteomes" id="UP000293638">
    <property type="component" value="Unassembled WGS sequence"/>
</dbReference>
<dbReference type="RefSeq" id="WP_130492616.1">
    <property type="nucleotide sequence ID" value="NZ_SGXD01000002.1"/>
</dbReference>
<keyword evidence="3" id="KW-1185">Reference proteome</keyword>
<name>A0A4Q7NT00_9ACTN</name>
<sequence>MPDPSAPKPVPAPVPLVVLAACVGLEGAALVVLAVGELGYVLLHLGDQDARASVLFAVLAALFALYGGALLAAARAALRRRRWARALAVLSQLIGLLMGWQTTSWGIPAVGVPLLLVSATGLVLALAPQAGGLLVEPQADDGTSGGAASS</sequence>
<evidence type="ECO:0000256" key="1">
    <source>
        <dbReference type="SAM" id="Phobius"/>
    </source>
</evidence>
<comment type="caution">
    <text evidence="2">The sequence shown here is derived from an EMBL/GenBank/DDBJ whole genome shotgun (WGS) entry which is preliminary data.</text>
</comment>
<keyword evidence="1" id="KW-0812">Transmembrane</keyword>
<protein>
    <submittedName>
        <fullName evidence="2">Uncharacterized protein</fullName>
    </submittedName>
</protein>
<reference evidence="2 3" key="1">
    <citation type="submission" date="2019-02" db="EMBL/GenBank/DDBJ databases">
        <title>Genomic Encyclopedia of Type Strains, Phase IV (KMG-IV): sequencing the most valuable type-strain genomes for metagenomic binning, comparative biology and taxonomic classification.</title>
        <authorList>
            <person name="Goeker M."/>
        </authorList>
    </citation>
    <scope>NUCLEOTIDE SEQUENCE [LARGE SCALE GENOMIC DNA]</scope>
    <source>
        <strain evidence="2 3">DSM 45622</strain>
    </source>
</reference>
<feature type="transmembrane region" description="Helical" evidence="1">
    <location>
        <begin position="54"/>
        <end position="74"/>
    </location>
</feature>
<feature type="transmembrane region" description="Helical" evidence="1">
    <location>
        <begin position="12"/>
        <end position="34"/>
    </location>
</feature>
<keyword evidence="1" id="KW-0472">Membrane</keyword>